<dbReference type="EMBL" id="MU863946">
    <property type="protein sequence ID" value="KAK4198433.1"/>
    <property type="molecule type" value="Genomic_DNA"/>
</dbReference>
<proteinExistence type="predicted"/>
<feature type="chain" id="PRO_5043017347" evidence="1">
    <location>
        <begin position="19"/>
        <end position="146"/>
    </location>
</feature>
<comment type="caution">
    <text evidence="2">The sequence shown here is derived from an EMBL/GenBank/DDBJ whole genome shotgun (WGS) entry which is preliminary data.</text>
</comment>
<sequence length="146" mass="15936">MWLAALPFLCLDISICSAIRVPVTAAIGSKLPHKQGQAGQTALLCLCWRTTSHVTSATPPVMSQSLTVRSSELEHPAIFSPSLQYLQPIDSFIPLFKLPKFISPILFPSSNTSVNESDIGEYAIAAHANRLLDIIEIGNKKQHRAQ</sequence>
<keyword evidence="3" id="KW-1185">Reference proteome</keyword>
<dbReference type="AlphaFoldDB" id="A0AAN6XE37"/>
<reference evidence="2" key="2">
    <citation type="submission" date="2023-05" db="EMBL/GenBank/DDBJ databases">
        <authorList>
            <consortium name="Lawrence Berkeley National Laboratory"/>
            <person name="Steindorff A."/>
            <person name="Hensen N."/>
            <person name="Bonometti L."/>
            <person name="Westerberg I."/>
            <person name="Brannstrom I.O."/>
            <person name="Guillou S."/>
            <person name="Cros-Aarteil S."/>
            <person name="Calhoun S."/>
            <person name="Haridas S."/>
            <person name="Kuo A."/>
            <person name="Mondo S."/>
            <person name="Pangilinan J."/>
            <person name="Riley R."/>
            <person name="Labutti K."/>
            <person name="Andreopoulos B."/>
            <person name="Lipzen A."/>
            <person name="Chen C."/>
            <person name="Yanf M."/>
            <person name="Daum C."/>
            <person name="Ng V."/>
            <person name="Clum A."/>
            <person name="Ohm R."/>
            <person name="Martin F."/>
            <person name="Silar P."/>
            <person name="Natvig D."/>
            <person name="Lalanne C."/>
            <person name="Gautier V."/>
            <person name="Ament-Velasquez S.L."/>
            <person name="Kruys A."/>
            <person name="Hutchinson M.I."/>
            <person name="Powell A.J."/>
            <person name="Barry K."/>
            <person name="Miller A.N."/>
            <person name="Grigoriev I.V."/>
            <person name="Debuchy R."/>
            <person name="Gladieux P."/>
            <person name="Thoren M.H."/>
            <person name="Johannesson H."/>
        </authorList>
    </citation>
    <scope>NUCLEOTIDE SEQUENCE</scope>
    <source>
        <strain evidence="2">CBS 315.58</strain>
    </source>
</reference>
<evidence type="ECO:0000313" key="3">
    <source>
        <dbReference type="Proteomes" id="UP001303160"/>
    </source>
</evidence>
<gene>
    <name evidence="2" type="ORF">QBC40DRAFT_283738</name>
</gene>
<name>A0AAN6XE37_9PEZI</name>
<evidence type="ECO:0000313" key="2">
    <source>
        <dbReference type="EMBL" id="KAK4198433.1"/>
    </source>
</evidence>
<dbReference type="Proteomes" id="UP001303160">
    <property type="component" value="Unassembled WGS sequence"/>
</dbReference>
<reference evidence="2" key="1">
    <citation type="journal article" date="2023" name="Mol. Phylogenet. Evol.">
        <title>Genome-scale phylogeny and comparative genomics of the fungal order Sordariales.</title>
        <authorList>
            <person name="Hensen N."/>
            <person name="Bonometti L."/>
            <person name="Westerberg I."/>
            <person name="Brannstrom I.O."/>
            <person name="Guillou S."/>
            <person name="Cros-Aarteil S."/>
            <person name="Calhoun S."/>
            <person name="Haridas S."/>
            <person name="Kuo A."/>
            <person name="Mondo S."/>
            <person name="Pangilinan J."/>
            <person name="Riley R."/>
            <person name="LaButti K."/>
            <person name="Andreopoulos B."/>
            <person name="Lipzen A."/>
            <person name="Chen C."/>
            <person name="Yan M."/>
            <person name="Daum C."/>
            <person name="Ng V."/>
            <person name="Clum A."/>
            <person name="Steindorff A."/>
            <person name="Ohm R.A."/>
            <person name="Martin F."/>
            <person name="Silar P."/>
            <person name="Natvig D.O."/>
            <person name="Lalanne C."/>
            <person name="Gautier V."/>
            <person name="Ament-Velasquez S.L."/>
            <person name="Kruys A."/>
            <person name="Hutchinson M.I."/>
            <person name="Powell A.J."/>
            <person name="Barry K."/>
            <person name="Miller A.N."/>
            <person name="Grigoriev I.V."/>
            <person name="Debuchy R."/>
            <person name="Gladieux P."/>
            <person name="Hiltunen Thoren M."/>
            <person name="Johannesson H."/>
        </authorList>
    </citation>
    <scope>NUCLEOTIDE SEQUENCE</scope>
    <source>
        <strain evidence="2">CBS 315.58</strain>
    </source>
</reference>
<keyword evidence="1" id="KW-0732">Signal</keyword>
<evidence type="ECO:0000256" key="1">
    <source>
        <dbReference type="SAM" id="SignalP"/>
    </source>
</evidence>
<protein>
    <submittedName>
        <fullName evidence="2">Uncharacterized protein</fullName>
    </submittedName>
</protein>
<accession>A0AAN6XE37</accession>
<organism evidence="2 3">
    <name type="scientific">Triangularia verruculosa</name>
    <dbReference type="NCBI Taxonomy" id="2587418"/>
    <lineage>
        <taxon>Eukaryota</taxon>
        <taxon>Fungi</taxon>
        <taxon>Dikarya</taxon>
        <taxon>Ascomycota</taxon>
        <taxon>Pezizomycotina</taxon>
        <taxon>Sordariomycetes</taxon>
        <taxon>Sordariomycetidae</taxon>
        <taxon>Sordariales</taxon>
        <taxon>Podosporaceae</taxon>
        <taxon>Triangularia</taxon>
    </lineage>
</organism>
<feature type="signal peptide" evidence="1">
    <location>
        <begin position="1"/>
        <end position="18"/>
    </location>
</feature>